<organism evidence="1 2">
    <name type="scientific">Fervidicella metallireducens AeB</name>
    <dbReference type="NCBI Taxonomy" id="1403537"/>
    <lineage>
        <taxon>Bacteria</taxon>
        <taxon>Bacillati</taxon>
        <taxon>Bacillota</taxon>
        <taxon>Clostridia</taxon>
        <taxon>Eubacteriales</taxon>
        <taxon>Clostridiaceae</taxon>
        <taxon>Fervidicella</taxon>
    </lineage>
</organism>
<keyword evidence="2" id="KW-1185">Reference proteome</keyword>
<evidence type="ECO:0000313" key="2">
    <source>
        <dbReference type="Proteomes" id="UP000019681"/>
    </source>
</evidence>
<reference evidence="1 2" key="1">
    <citation type="journal article" date="2014" name="Genome Announc.">
        <title>Draft Genome Sequence of Fervidicella metallireducens Strain AeBT, an Iron-Reducing Thermoanaerobe from the Great Artesian Basin.</title>
        <authorList>
            <person name="Patel B.K."/>
        </authorList>
    </citation>
    <scope>NUCLEOTIDE SEQUENCE [LARGE SCALE GENOMIC DNA]</scope>
    <source>
        <strain evidence="1 2">AeB</strain>
    </source>
</reference>
<comment type="caution">
    <text evidence="1">The sequence shown here is derived from an EMBL/GenBank/DDBJ whole genome shotgun (WGS) entry which is preliminary data.</text>
</comment>
<evidence type="ECO:0000313" key="1">
    <source>
        <dbReference type="EMBL" id="EYE88724.1"/>
    </source>
</evidence>
<protein>
    <submittedName>
        <fullName evidence="1">Uncharacterized protein</fullName>
    </submittedName>
</protein>
<dbReference type="OrthoDB" id="2918802at2"/>
<proteinExistence type="predicted"/>
<gene>
    <name evidence="1" type="ORF">Q428_06615</name>
</gene>
<dbReference type="EMBL" id="AZQP01000015">
    <property type="protein sequence ID" value="EYE88724.1"/>
    <property type="molecule type" value="Genomic_DNA"/>
</dbReference>
<accession>A0A017RWE3</accession>
<name>A0A017RWE3_9CLOT</name>
<dbReference type="AlphaFoldDB" id="A0A017RWE3"/>
<sequence>MQNNNNTNFSYGYYPCFMNCPFMQYGAEYYNQGYDNYFRRQEDEVENTEETYEDFDERNYFIDEDAEITQDEEEKEFENLTRAPRDVDRVIRMINQKSSRDIEEIIRIGVDSRLIDYLVRVMVEYIDRNYNRYRGSRQQRIEEAKRDIRRNMPWIFDIMRIFSVSPATQQRLFDSIVSTSIDELRRQPKPPMPR</sequence>
<dbReference type="Proteomes" id="UP000019681">
    <property type="component" value="Unassembled WGS sequence"/>
</dbReference>
<dbReference type="RefSeq" id="WP_051515008.1">
    <property type="nucleotide sequence ID" value="NZ_AZQP01000015.1"/>
</dbReference>